<sequence length="264" mass="28134">MRILLAAKHAPLGRRQIGGVQSWCTTVAALLGRLGHSVAMWGPELPVPRDRFDLGIMANLGDTAPAAGLCDRVLNVCHGIIPAEAPVGDRVVFTSEGIRDHWNGSGPVIRQPINLDFWSPAVVVRENLTRFSYRGGLGFLPAVAADLSLQFRHVRDLGGVELRHMLRRSVCVLATGRAALEAMACGVPVVICDHRSAYQGPLLDPDTLGSMARNYSGRGGVEPTPEIVAEAVQAAVGRGSLRDHVAQHHDAGTVTKQILEAAGC</sequence>
<organism evidence="1 2">
    <name type="scientific">Marilutibacter spongiae</name>
    <dbReference type="NCBI Taxonomy" id="2025720"/>
    <lineage>
        <taxon>Bacteria</taxon>
        <taxon>Pseudomonadati</taxon>
        <taxon>Pseudomonadota</taxon>
        <taxon>Gammaproteobacteria</taxon>
        <taxon>Lysobacterales</taxon>
        <taxon>Lysobacteraceae</taxon>
        <taxon>Marilutibacter</taxon>
    </lineage>
</organism>
<dbReference type="RefSeq" id="WP_182686369.1">
    <property type="nucleotide sequence ID" value="NZ_JACHTF010000006.1"/>
</dbReference>
<dbReference type="EMBL" id="JACHTF010000006">
    <property type="protein sequence ID" value="MBB1060424.1"/>
    <property type="molecule type" value="Genomic_DNA"/>
</dbReference>
<evidence type="ECO:0008006" key="3">
    <source>
        <dbReference type="Google" id="ProtNLM"/>
    </source>
</evidence>
<keyword evidence="2" id="KW-1185">Reference proteome</keyword>
<comment type="caution">
    <text evidence="1">The sequence shown here is derived from an EMBL/GenBank/DDBJ whole genome shotgun (WGS) entry which is preliminary data.</text>
</comment>
<dbReference type="Proteomes" id="UP000523196">
    <property type="component" value="Unassembled WGS sequence"/>
</dbReference>
<name>A0A7W3TLX5_9GAMM</name>
<dbReference type="AlphaFoldDB" id="A0A7W3TLX5"/>
<protein>
    <recommendedName>
        <fullName evidence="3">Glycosyltransferase family 4 protein</fullName>
    </recommendedName>
</protein>
<evidence type="ECO:0000313" key="1">
    <source>
        <dbReference type="EMBL" id="MBB1060424.1"/>
    </source>
</evidence>
<evidence type="ECO:0000313" key="2">
    <source>
        <dbReference type="Proteomes" id="UP000523196"/>
    </source>
</evidence>
<reference evidence="1 2" key="1">
    <citation type="submission" date="2020-08" db="EMBL/GenBank/DDBJ databases">
        <authorList>
            <person name="Xu S."/>
            <person name="Li A."/>
        </authorList>
    </citation>
    <scope>NUCLEOTIDE SEQUENCE [LARGE SCALE GENOMIC DNA]</scope>
    <source>
        <strain evidence="1 2">119BY6-57</strain>
    </source>
</reference>
<accession>A0A7W3TLX5</accession>
<dbReference type="SUPFAM" id="SSF53756">
    <property type="entry name" value="UDP-Glycosyltransferase/glycogen phosphorylase"/>
    <property type="match status" value="1"/>
</dbReference>
<gene>
    <name evidence="1" type="ORF">H4F98_07525</name>
</gene>
<proteinExistence type="predicted"/>